<organism evidence="1 2">
    <name type="scientific">Streptomyces albiaxialis</name>
    <dbReference type="NCBI Taxonomy" id="329523"/>
    <lineage>
        <taxon>Bacteria</taxon>
        <taxon>Bacillati</taxon>
        <taxon>Actinomycetota</taxon>
        <taxon>Actinomycetes</taxon>
        <taxon>Kitasatosporales</taxon>
        <taxon>Streptomycetaceae</taxon>
        <taxon>Streptomyces</taxon>
    </lineage>
</organism>
<reference evidence="2" key="1">
    <citation type="journal article" date="2019" name="Int. J. Syst. Evol. Microbiol.">
        <title>The Global Catalogue of Microorganisms (GCM) 10K type strain sequencing project: providing services to taxonomists for standard genome sequencing and annotation.</title>
        <authorList>
            <consortium name="The Broad Institute Genomics Platform"/>
            <consortium name="The Broad Institute Genome Sequencing Center for Infectious Disease"/>
            <person name="Wu L."/>
            <person name="Ma J."/>
        </authorList>
    </citation>
    <scope>NUCLEOTIDE SEQUENCE [LARGE SCALE GENOMIC DNA]</scope>
    <source>
        <strain evidence="2">JCM 15478</strain>
    </source>
</reference>
<protein>
    <recommendedName>
        <fullName evidence="3">Acetyltransferase-like protein</fullName>
    </recommendedName>
</protein>
<gene>
    <name evidence="1" type="ORF">GCM10009801_59380</name>
</gene>
<evidence type="ECO:0008006" key="3">
    <source>
        <dbReference type="Google" id="ProtNLM"/>
    </source>
</evidence>
<dbReference type="Gene3D" id="3.40.630.30">
    <property type="match status" value="1"/>
</dbReference>
<dbReference type="SUPFAM" id="SSF55729">
    <property type="entry name" value="Acyl-CoA N-acyltransferases (Nat)"/>
    <property type="match status" value="1"/>
</dbReference>
<dbReference type="InterPro" id="IPR016181">
    <property type="entry name" value="Acyl_CoA_acyltransferase"/>
</dbReference>
<evidence type="ECO:0000313" key="1">
    <source>
        <dbReference type="EMBL" id="GAA2092703.1"/>
    </source>
</evidence>
<dbReference type="Proteomes" id="UP001500016">
    <property type="component" value="Unassembled WGS sequence"/>
</dbReference>
<sequence>MAIVDQLGFPAVAVVLPSQAPELRAQVDYAPLWPPFLFAAPSMRLYAPLAERWPYAQLLLTDRTSGGLLGWLDTAPSYWDGADARLPGGWDDLMRRAVDGLSAGRTPTALAMMSLNLLPDARGRGLGATAIELSRALAGRLGLRAVLAPVRPTLKSAHPHVPMEEYVARLRADGLPEDPWLRAHLRAGGRVAGIAEESTVIEAPLADWEAWGAELPADRAGTFTLDGALVPVRISPDGRTARYTEPNVWVVHPPARIPAQRTREGRLAR</sequence>
<name>A0ABP5I404_9ACTN</name>
<evidence type="ECO:0000313" key="2">
    <source>
        <dbReference type="Proteomes" id="UP001500016"/>
    </source>
</evidence>
<comment type="caution">
    <text evidence="1">The sequence shown here is derived from an EMBL/GenBank/DDBJ whole genome shotgun (WGS) entry which is preliminary data.</text>
</comment>
<dbReference type="EMBL" id="BAAAPE010000015">
    <property type="protein sequence ID" value="GAA2092703.1"/>
    <property type="molecule type" value="Genomic_DNA"/>
</dbReference>
<proteinExistence type="predicted"/>
<keyword evidence="2" id="KW-1185">Reference proteome</keyword>
<accession>A0ABP5I404</accession>